<name>A0A4D9DAU8_9STRA</name>
<proteinExistence type="predicted"/>
<dbReference type="PANTHER" id="PTHR46088">
    <property type="entry name" value="TUBULIN--TYROSINE LIGASE-LIKE PROTEIN 12"/>
    <property type="match status" value="1"/>
</dbReference>
<dbReference type="PANTHER" id="PTHR46088:SF1">
    <property type="entry name" value="TUBULIN--TYROSINE LIGASE-LIKE PROTEIN 12"/>
    <property type="match status" value="1"/>
</dbReference>
<dbReference type="EMBL" id="SDOX01000005">
    <property type="protein sequence ID" value="TFJ87507.1"/>
    <property type="molecule type" value="Genomic_DNA"/>
</dbReference>
<evidence type="ECO:0000313" key="4">
    <source>
        <dbReference type="Proteomes" id="UP000355283"/>
    </source>
</evidence>
<dbReference type="OrthoDB" id="60477at2759"/>
<dbReference type="Pfam" id="PF25556">
    <property type="entry name" value="SET_TTL"/>
    <property type="match status" value="2"/>
</dbReference>
<evidence type="ECO:0000256" key="1">
    <source>
        <dbReference type="SAM" id="MobiDB-lite"/>
    </source>
</evidence>
<dbReference type="AlphaFoldDB" id="A0A4D9DAU8"/>
<gene>
    <name evidence="3" type="ORF">NSK_000859</name>
</gene>
<feature type="domain" description="Tubulin--tyrosine ligase-like protein 12 SET-like" evidence="2">
    <location>
        <begin position="171"/>
        <end position="268"/>
    </location>
</feature>
<protein>
    <recommendedName>
        <fullName evidence="2">Tubulin--tyrosine ligase-like protein 12 SET-like domain-containing protein</fullName>
    </recommendedName>
</protein>
<dbReference type="PROSITE" id="PS51221">
    <property type="entry name" value="TTL"/>
    <property type="match status" value="1"/>
</dbReference>
<dbReference type="Gene3D" id="3.30.470.20">
    <property type="entry name" value="ATP-grasp fold, B domain"/>
    <property type="match status" value="1"/>
</dbReference>
<dbReference type="InterPro" id="IPR057954">
    <property type="entry name" value="SET_TTL12"/>
</dbReference>
<dbReference type="Pfam" id="PF03133">
    <property type="entry name" value="TTL"/>
    <property type="match status" value="1"/>
</dbReference>
<feature type="region of interest" description="Disordered" evidence="1">
    <location>
        <begin position="455"/>
        <end position="479"/>
    </location>
</feature>
<feature type="compositionally biased region" description="Basic and acidic residues" evidence="1">
    <location>
        <begin position="455"/>
        <end position="472"/>
    </location>
</feature>
<sequence length="698" mass="79117">MDASATSSPPPLSFLDRHRKQLESLGFPTTLYSRLESKLVTETFDAGETFGVVEDESQRRAVVCSAANGLEPQCDVWLIDHLYSFQVETYRQDLQKRPELLTRLAVMMGLKETHEDGIFEEETPETSMEKNPIPPLASVPTPGLRAGKSPDSLELNEEMLCLRRPHRRERPTLYEQVCEQIWRYVSSYRLVDPGDPFKFKTVWFVKDEFGSAFQHAPPALVNFRISPFIYFPPTGSLKGAMGYSLAWPIANIAEGEECTHDYAFGCADVRDNAITQEEQIVRWMKRACRLAVWFELPLSVRAIFEAAHAERKQLFLSLAASVNAASKPVADPSTALGAHFSRSWRHSPLVLRVYSDNGQVLRHLSRADVQRAAEPAEADVLWVYHTAITPHYRRRHGLGLDVVVSQTGGDECLVFKHLLPLTATRAPGSQAWLPDTYNMETETAAFIHEYSRRGDEAHRSEERAEHPPHAQEHGPSTPLSPLFILKPWNLGRSMDSAVTDSLPQALQLAKTCPKVASEYVHDIATVNDRKFDVRYRLIVRAWEPLEIFRWVHWGVRVSNHPYSLAAENINDFQAHFTVMDYAGYTQTPVSETDFLEAFERDNGGVPWSEVDSKVEEIIKNLFETAAILILERTGKEEVAQSFSFYGVDVMVTKDLQPKILECTFGPDCAAALKLDTDFYNKAFGIIFRGEEYEDFRQL</sequence>
<evidence type="ECO:0000313" key="3">
    <source>
        <dbReference type="EMBL" id="TFJ87507.1"/>
    </source>
</evidence>
<accession>A0A4D9DAU8</accession>
<organism evidence="3 4">
    <name type="scientific">Nannochloropsis salina CCMP1776</name>
    <dbReference type="NCBI Taxonomy" id="1027361"/>
    <lineage>
        <taxon>Eukaryota</taxon>
        <taxon>Sar</taxon>
        <taxon>Stramenopiles</taxon>
        <taxon>Ochrophyta</taxon>
        <taxon>Eustigmatophyceae</taxon>
        <taxon>Eustigmatales</taxon>
        <taxon>Monodopsidaceae</taxon>
        <taxon>Microchloropsis</taxon>
        <taxon>Microchloropsis salina</taxon>
    </lineage>
</organism>
<feature type="region of interest" description="Disordered" evidence="1">
    <location>
        <begin position="121"/>
        <end position="150"/>
    </location>
</feature>
<dbReference type="InterPro" id="IPR027749">
    <property type="entry name" value="TTLL12"/>
</dbReference>
<evidence type="ECO:0000259" key="2">
    <source>
        <dbReference type="Pfam" id="PF25556"/>
    </source>
</evidence>
<feature type="domain" description="Tubulin--tyrosine ligase-like protein 12 SET-like" evidence="2">
    <location>
        <begin position="61"/>
        <end position="112"/>
    </location>
</feature>
<comment type="caution">
    <text evidence="3">The sequence shown here is derived from an EMBL/GenBank/DDBJ whole genome shotgun (WGS) entry which is preliminary data.</text>
</comment>
<dbReference type="Proteomes" id="UP000355283">
    <property type="component" value="Unassembled WGS sequence"/>
</dbReference>
<keyword evidence="4" id="KW-1185">Reference proteome</keyword>
<reference evidence="3 4" key="1">
    <citation type="submission" date="2019-01" db="EMBL/GenBank/DDBJ databases">
        <title>Nuclear Genome Assembly of the Microalgal Biofuel strain Nannochloropsis salina CCMP1776.</title>
        <authorList>
            <person name="Hovde B."/>
        </authorList>
    </citation>
    <scope>NUCLEOTIDE SEQUENCE [LARGE SCALE GENOMIC DNA]</scope>
    <source>
        <strain evidence="3 4">CCMP1776</strain>
    </source>
</reference>
<dbReference type="InterPro" id="IPR004344">
    <property type="entry name" value="TTL/TTLL_fam"/>
</dbReference>
<dbReference type="GO" id="GO:0005737">
    <property type="term" value="C:cytoplasm"/>
    <property type="evidence" value="ECO:0007669"/>
    <property type="project" value="TreeGrafter"/>
</dbReference>